<dbReference type="Gene3D" id="1.50.10.10">
    <property type="match status" value="1"/>
</dbReference>
<dbReference type="InterPro" id="IPR012341">
    <property type="entry name" value="6hp_glycosidase-like_sf"/>
</dbReference>
<protein>
    <submittedName>
        <fullName evidence="3">AGE family epimerase/isomerase</fullName>
    </submittedName>
</protein>
<evidence type="ECO:0000256" key="2">
    <source>
        <dbReference type="ARBA" id="ARBA00023235"/>
    </source>
</evidence>
<dbReference type="Pfam" id="PF07221">
    <property type="entry name" value="GlcNAc_2-epim"/>
    <property type="match status" value="1"/>
</dbReference>
<comment type="caution">
    <text evidence="3">The sequence shown here is derived from an EMBL/GenBank/DDBJ whole genome shotgun (WGS) entry which is preliminary data.</text>
</comment>
<dbReference type="PANTHER" id="PTHR15108">
    <property type="entry name" value="N-ACYLGLUCOSAMINE-2-EPIMERASE"/>
    <property type="match status" value="1"/>
</dbReference>
<dbReference type="GO" id="GO:0005975">
    <property type="term" value="P:carbohydrate metabolic process"/>
    <property type="evidence" value="ECO:0007669"/>
    <property type="project" value="InterPro"/>
</dbReference>
<name>A0A5M4FB75_9ACTN</name>
<comment type="similarity">
    <text evidence="1">Belongs to the N-acylglucosamine 2-epimerase family.</text>
</comment>
<evidence type="ECO:0000313" key="4">
    <source>
        <dbReference type="Proteomes" id="UP000380867"/>
    </source>
</evidence>
<dbReference type="InterPro" id="IPR008928">
    <property type="entry name" value="6-hairpin_glycosidase_sf"/>
</dbReference>
<evidence type="ECO:0000313" key="3">
    <source>
        <dbReference type="EMBL" id="KAA1395509.1"/>
    </source>
</evidence>
<accession>A0A5M4FB75</accession>
<dbReference type="AlphaFoldDB" id="A0A5M4FB75"/>
<proteinExistence type="inferred from homology"/>
<dbReference type="RefSeq" id="WP_149690173.1">
    <property type="nucleotide sequence ID" value="NZ_SDPQ02000003.1"/>
</dbReference>
<sequence>MTQSDPGSPAWRHEARAKLLAFSRQSWRQEGGFFWLDDSGTPDRDKVLELWINARMTYVFSLAHLAGDDDAQRLAGHGVRALSTVFHDEVNGGWYDRVEFDGDVPERTKGCYGHAFVLLAAASAKAAGADGADDLLTEAARIHGQKFWDPDEGRCVEEVSEDWSTVDGYRGANSNMHSVEAYLVAADVTGDDVWRRRALSICERIIGIHARAHEWRIPEHYDHDWTPLPSYNEDQPADPFRPFGSTPGHAFEWARLLLQLAAGLESPRPWIEEAAEALFAQAVDDAVSDEEPGLPYTTNWHGEPIVEERFHWVIAEAVLAAEALHTWTGKQIYAGLAERWWSEIDEHYIDHETGAWHHELSPAMHQTTRTWRGKPDAYHAFNALTLPDLPLAPSAALTLGAGA</sequence>
<gene>
    <name evidence="3" type="ORF">ESP70_015235</name>
</gene>
<keyword evidence="4" id="KW-1185">Reference proteome</keyword>
<dbReference type="GO" id="GO:0016853">
    <property type="term" value="F:isomerase activity"/>
    <property type="evidence" value="ECO:0007669"/>
    <property type="project" value="UniProtKB-KW"/>
</dbReference>
<dbReference type="InterPro" id="IPR010819">
    <property type="entry name" value="AGE/CE"/>
</dbReference>
<dbReference type="EMBL" id="SDPQ02000003">
    <property type="protein sequence ID" value="KAA1395509.1"/>
    <property type="molecule type" value="Genomic_DNA"/>
</dbReference>
<dbReference type="OrthoDB" id="9806359at2"/>
<dbReference type="Proteomes" id="UP000380867">
    <property type="component" value="Unassembled WGS sequence"/>
</dbReference>
<reference evidence="3" key="1">
    <citation type="submission" date="2019-09" db="EMBL/GenBank/DDBJ databases">
        <authorList>
            <person name="Li J."/>
        </authorList>
    </citation>
    <scope>NUCLEOTIDE SEQUENCE [LARGE SCALE GENOMIC DNA]</scope>
    <source>
        <strain evidence="3">JCM 14732</strain>
    </source>
</reference>
<organism evidence="3 4">
    <name type="scientific">Aeromicrobium ginsengisoli</name>
    <dbReference type="NCBI Taxonomy" id="363867"/>
    <lineage>
        <taxon>Bacteria</taxon>
        <taxon>Bacillati</taxon>
        <taxon>Actinomycetota</taxon>
        <taxon>Actinomycetes</taxon>
        <taxon>Propionibacteriales</taxon>
        <taxon>Nocardioidaceae</taxon>
        <taxon>Aeromicrobium</taxon>
    </lineage>
</organism>
<evidence type="ECO:0000256" key="1">
    <source>
        <dbReference type="ARBA" id="ARBA00008558"/>
    </source>
</evidence>
<keyword evidence="2" id="KW-0413">Isomerase</keyword>
<dbReference type="SUPFAM" id="SSF48208">
    <property type="entry name" value="Six-hairpin glycosidases"/>
    <property type="match status" value="1"/>
</dbReference>